<dbReference type="EC" id="2.1.1.195" evidence="5"/>
<name>A0A097ANY4_THEKI</name>
<dbReference type="UniPathway" id="UPA00148">
    <property type="reaction ID" value="UER00227"/>
</dbReference>
<comment type="function">
    <text evidence="5">Catalyzes the methylation of C-1 in cobalt-precorrin-5B to form cobalt-precorrin-6A.</text>
</comment>
<dbReference type="PANTHER" id="PTHR35863">
    <property type="entry name" value="COBALT-PRECORRIN-5B C(1)-METHYLTRANSFERASE"/>
    <property type="match status" value="1"/>
</dbReference>
<keyword evidence="4 5" id="KW-0949">S-adenosyl-L-methionine</keyword>
<evidence type="ECO:0000256" key="1">
    <source>
        <dbReference type="ARBA" id="ARBA00022573"/>
    </source>
</evidence>
<dbReference type="InterPro" id="IPR002748">
    <property type="entry name" value="CbiD"/>
</dbReference>
<dbReference type="PIRSF" id="PIRSF026782">
    <property type="entry name" value="CbiD"/>
    <property type="match status" value="1"/>
</dbReference>
<dbReference type="PANTHER" id="PTHR35863:SF1">
    <property type="entry name" value="COBALT-PRECORRIN-5B C(1)-METHYLTRANSFERASE"/>
    <property type="match status" value="1"/>
</dbReference>
<evidence type="ECO:0000256" key="3">
    <source>
        <dbReference type="ARBA" id="ARBA00022679"/>
    </source>
</evidence>
<accession>A0A097ANY4</accession>
<dbReference type="InterPro" id="IPR036074">
    <property type="entry name" value="CbiD_sf"/>
</dbReference>
<dbReference type="KEGG" id="tki:TKV_c03220"/>
<dbReference type="EMBL" id="CP009170">
    <property type="protein sequence ID" value="AIS51527.1"/>
    <property type="molecule type" value="Genomic_DNA"/>
</dbReference>
<dbReference type="HAMAP" id="MF_00787">
    <property type="entry name" value="CbiD"/>
    <property type="match status" value="1"/>
</dbReference>
<evidence type="ECO:0000256" key="4">
    <source>
        <dbReference type="ARBA" id="ARBA00022691"/>
    </source>
</evidence>
<dbReference type="GO" id="GO:0043780">
    <property type="term" value="F:cobalt-precorrin-5B C1-methyltransferase activity"/>
    <property type="evidence" value="ECO:0007669"/>
    <property type="project" value="RHEA"/>
</dbReference>
<keyword evidence="2 5" id="KW-0489">Methyltransferase</keyword>
<dbReference type="SUPFAM" id="SSF111342">
    <property type="entry name" value="CbiD-like"/>
    <property type="match status" value="1"/>
</dbReference>
<keyword evidence="1 5" id="KW-0169">Cobalamin biosynthesis</keyword>
<evidence type="ECO:0000256" key="2">
    <source>
        <dbReference type="ARBA" id="ARBA00022603"/>
    </source>
</evidence>
<dbReference type="STRING" id="2325.TKV_c03220"/>
<dbReference type="eggNOG" id="COG1903">
    <property type="taxonomic scope" value="Bacteria"/>
</dbReference>
<reference evidence="7" key="1">
    <citation type="journal article" date="2015" name="Genome Announc.">
        <title>Whole-Genome Sequences of 80 Environmental and Clinical Isolates of Burkholderia pseudomallei.</title>
        <authorList>
            <person name="Johnson S.L."/>
            <person name="Baker A.L."/>
            <person name="Chain P.S."/>
            <person name="Currie B.J."/>
            <person name="Daligault H.E."/>
            <person name="Davenport K.W."/>
            <person name="Davis C.B."/>
            <person name="Inglis T.J."/>
            <person name="Kaestli M."/>
            <person name="Koren S."/>
            <person name="Mayo M."/>
            <person name="Merritt A.J."/>
            <person name="Price E.P."/>
            <person name="Sarovich D.S."/>
            <person name="Warner J."/>
            <person name="Rosovitz M.J."/>
        </authorList>
    </citation>
    <scope>NUCLEOTIDE SEQUENCE [LARGE SCALE GENOMIC DNA]</scope>
    <source>
        <strain evidence="7">DSM 2030</strain>
    </source>
</reference>
<evidence type="ECO:0000313" key="6">
    <source>
        <dbReference type="EMBL" id="AIS51527.1"/>
    </source>
</evidence>
<dbReference type="NCBIfam" id="NF000849">
    <property type="entry name" value="PRK00075.1-1"/>
    <property type="match status" value="1"/>
</dbReference>
<comment type="catalytic activity">
    <reaction evidence="5">
        <text>Co-precorrin-5B + S-adenosyl-L-methionine = Co-precorrin-6A + S-adenosyl-L-homocysteine</text>
        <dbReference type="Rhea" id="RHEA:26285"/>
        <dbReference type="ChEBI" id="CHEBI:57856"/>
        <dbReference type="ChEBI" id="CHEBI:59789"/>
        <dbReference type="ChEBI" id="CHEBI:60063"/>
        <dbReference type="ChEBI" id="CHEBI:60064"/>
        <dbReference type="EC" id="2.1.1.195"/>
    </reaction>
</comment>
<dbReference type="NCBIfam" id="TIGR00312">
    <property type="entry name" value="cbiD"/>
    <property type="match status" value="1"/>
</dbReference>
<protein>
    <recommendedName>
        <fullName evidence="5">Cobalt-precorrin-5B C(1)-methyltransferase</fullName>
        <ecNumber evidence="5">2.1.1.195</ecNumber>
    </recommendedName>
    <alternativeName>
        <fullName evidence="5">Cobalt-precorrin-6A synthase</fullName>
    </alternativeName>
</protein>
<dbReference type="AlphaFoldDB" id="A0A097ANY4"/>
<evidence type="ECO:0000256" key="5">
    <source>
        <dbReference type="HAMAP-Rule" id="MF_00787"/>
    </source>
</evidence>
<comment type="similarity">
    <text evidence="5">Belongs to the CbiD family.</text>
</comment>
<evidence type="ECO:0000313" key="7">
    <source>
        <dbReference type="Proteomes" id="UP000029669"/>
    </source>
</evidence>
<gene>
    <name evidence="5 6" type="primary">cbiD</name>
    <name evidence="6" type="ORF">TKV_c03220</name>
</gene>
<dbReference type="Gene3D" id="3.30.2110.10">
    <property type="entry name" value="CbiD-like"/>
    <property type="match status" value="1"/>
</dbReference>
<dbReference type="GO" id="GO:0019251">
    <property type="term" value="P:anaerobic cobalamin biosynthetic process"/>
    <property type="evidence" value="ECO:0007669"/>
    <property type="project" value="UniProtKB-UniRule"/>
</dbReference>
<proteinExistence type="inferred from homology"/>
<comment type="pathway">
    <text evidence="5">Cofactor biosynthesis; adenosylcobalamin biosynthesis; cob(II)yrinate a,c-diamide from sirohydrochlorin (anaerobic route): step 6/10.</text>
</comment>
<dbReference type="GO" id="GO:0032259">
    <property type="term" value="P:methylation"/>
    <property type="evidence" value="ECO:0007669"/>
    <property type="project" value="UniProtKB-KW"/>
</dbReference>
<dbReference type="Pfam" id="PF01888">
    <property type="entry name" value="CbiD"/>
    <property type="match status" value="1"/>
</dbReference>
<dbReference type="HOGENOM" id="CLU_041273_1_0_9"/>
<dbReference type="Proteomes" id="UP000029669">
    <property type="component" value="Chromosome"/>
</dbReference>
<keyword evidence="3 5" id="KW-0808">Transferase</keyword>
<organism evidence="6 7">
    <name type="scientific">Thermoanaerobacter kivui</name>
    <name type="common">Acetogenium kivui</name>
    <dbReference type="NCBI Taxonomy" id="2325"/>
    <lineage>
        <taxon>Bacteria</taxon>
        <taxon>Bacillati</taxon>
        <taxon>Bacillota</taxon>
        <taxon>Clostridia</taxon>
        <taxon>Thermoanaerobacterales</taxon>
        <taxon>Thermoanaerobacteraceae</taxon>
        <taxon>Thermoanaerobacter</taxon>
    </lineage>
</organism>
<keyword evidence="7" id="KW-1185">Reference proteome</keyword>
<sequence>MQMTGAKVGEIMEVYTIKEGKKLRYGYTTGSCAAAASKAAAYMLFTGKRIDTVEIDTPKGWHLILDVLDVTSGEGWVKCGIRKDGGDDPDATHGLIIYSKVELKEGEGIEVYGGEGVGVVTKPGLPVSPGKPAINPVPMSMILNEVKKVLPEGKGVRVTISVPGGEKVALKTFNPRLGIVGGISILGTSGIVEPMSEEALKASLEMELSILSAEGHKKVVFAPGNYGKEYALKEGIEERLIISYGNFLGFMLEKAVQYGFTHVVLAGHIGKLVKVAAGIFNTHSHVADARAEIMAAYAAHFGADKETVDKVLDSNTTEQALDIIEKAGINTKEFSQFIADRVYMKCRQYVYDQLNIEVQLISLKRGIIAKAGEKVKW</sequence>